<gene>
    <name evidence="1" type="ORF">Cci01nite_13320</name>
</gene>
<protein>
    <submittedName>
        <fullName evidence="1">Uncharacterized protein</fullName>
    </submittedName>
</protein>
<sequence length="222" mass="24275">MRIEKQTYLNAKSVGSGRTISGLELVRCAFTGSNLSQFDDPELGLVVREVTATRCAAARSFLHGVRVEDVVVDGLTTTSGLQLFGCGLRHVTLRGRVGTWFVIAPNPTLPGDVRAAFTTALVKYYQGVDWALDITEAEFDSANLSFVPGDLVRRDPETQFLLRRSSFADVDPGTLPSYASIAVRRFEETPLDSIVAVAAPRSKRFAESLAHLQELRDRGLAE</sequence>
<reference evidence="1 2" key="1">
    <citation type="submission" date="2021-01" db="EMBL/GenBank/DDBJ databases">
        <title>Whole genome shotgun sequence of Catellatospora citrea NBRC 14495.</title>
        <authorList>
            <person name="Komaki H."/>
            <person name="Tamura T."/>
        </authorList>
    </citation>
    <scope>NUCLEOTIDE SEQUENCE [LARGE SCALE GENOMIC DNA]</scope>
    <source>
        <strain evidence="1 2">NBRC 14495</strain>
    </source>
</reference>
<keyword evidence="2" id="KW-1185">Reference proteome</keyword>
<evidence type="ECO:0000313" key="2">
    <source>
        <dbReference type="Proteomes" id="UP000659904"/>
    </source>
</evidence>
<comment type="caution">
    <text evidence="1">The sequence shown here is derived from an EMBL/GenBank/DDBJ whole genome shotgun (WGS) entry which is preliminary data.</text>
</comment>
<dbReference type="AlphaFoldDB" id="A0A8J3NXS4"/>
<evidence type="ECO:0000313" key="1">
    <source>
        <dbReference type="EMBL" id="GIF96238.1"/>
    </source>
</evidence>
<dbReference type="EMBL" id="BONH01000004">
    <property type="protein sequence ID" value="GIF96238.1"/>
    <property type="molecule type" value="Genomic_DNA"/>
</dbReference>
<organism evidence="1 2">
    <name type="scientific">Catellatospora citrea</name>
    <dbReference type="NCBI Taxonomy" id="53366"/>
    <lineage>
        <taxon>Bacteria</taxon>
        <taxon>Bacillati</taxon>
        <taxon>Actinomycetota</taxon>
        <taxon>Actinomycetes</taxon>
        <taxon>Micromonosporales</taxon>
        <taxon>Micromonosporaceae</taxon>
        <taxon>Catellatospora</taxon>
    </lineage>
</organism>
<accession>A0A8J3NXS4</accession>
<dbReference type="RefSeq" id="WP_120320726.1">
    <property type="nucleotide sequence ID" value="NZ_BONH01000004.1"/>
</dbReference>
<proteinExistence type="predicted"/>
<dbReference type="Proteomes" id="UP000659904">
    <property type="component" value="Unassembled WGS sequence"/>
</dbReference>
<name>A0A8J3NXS4_9ACTN</name>